<feature type="transmembrane region" description="Helical" evidence="1">
    <location>
        <begin position="46"/>
        <end position="67"/>
    </location>
</feature>
<keyword evidence="1" id="KW-0472">Membrane</keyword>
<feature type="transmembrane region" description="Helical" evidence="1">
    <location>
        <begin position="228"/>
        <end position="249"/>
    </location>
</feature>
<name>A0A1E5IHH1_ENDTX</name>
<keyword evidence="1" id="KW-1133">Transmembrane helix</keyword>
<dbReference type="CDD" id="cd00077">
    <property type="entry name" value="HDc"/>
    <property type="match status" value="1"/>
</dbReference>
<dbReference type="SUPFAM" id="SSF109604">
    <property type="entry name" value="HD-domain/PDEase-like"/>
    <property type="match status" value="1"/>
</dbReference>
<comment type="caution">
    <text evidence="3">The sequence shown here is derived from an EMBL/GenBank/DDBJ whole genome shotgun (WGS) entry which is preliminary data.</text>
</comment>
<dbReference type="PANTHER" id="PTHR36442:SF1">
    <property type="entry name" value="CYCLIC-DI-AMP PHOSPHODIESTERASE PGPH"/>
    <property type="match status" value="1"/>
</dbReference>
<dbReference type="Pfam" id="PF01966">
    <property type="entry name" value="HD"/>
    <property type="match status" value="1"/>
</dbReference>
<dbReference type="InterPro" id="IPR052722">
    <property type="entry name" value="PgpH_phosphodiesterase"/>
</dbReference>
<feature type="transmembrane region" description="Helical" evidence="1">
    <location>
        <begin position="74"/>
        <end position="93"/>
    </location>
</feature>
<protein>
    <recommendedName>
        <fullName evidence="2">HD/PDEase domain-containing protein</fullName>
    </recommendedName>
</protein>
<dbReference type="InterPro" id="IPR006674">
    <property type="entry name" value="HD_domain"/>
</dbReference>
<feature type="transmembrane region" description="Helical" evidence="1">
    <location>
        <begin position="136"/>
        <end position="160"/>
    </location>
</feature>
<feature type="domain" description="HD/PDEase" evidence="2">
    <location>
        <begin position="278"/>
        <end position="433"/>
    </location>
</feature>
<reference evidence="3 4" key="1">
    <citation type="submission" date="2015-11" db="EMBL/GenBank/DDBJ databases">
        <title>Evidence for parallel genomic evolution in an endosymbiosis of termite gut flagellates.</title>
        <authorList>
            <person name="Zheng H."/>
        </authorList>
    </citation>
    <scope>NUCLEOTIDE SEQUENCE [LARGE SCALE GENOMIC DNA]</scope>
    <source>
        <strain evidence="3 4">CET450</strain>
    </source>
</reference>
<dbReference type="InterPro" id="IPR006675">
    <property type="entry name" value="HDIG_dom"/>
</dbReference>
<dbReference type="EMBL" id="LNVX01000546">
    <property type="protein sequence ID" value="OEG69845.1"/>
    <property type="molecule type" value="Genomic_DNA"/>
</dbReference>
<keyword evidence="1" id="KW-0812">Transmembrane</keyword>
<proteinExistence type="predicted"/>
<dbReference type="Proteomes" id="UP000095237">
    <property type="component" value="Unassembled WGS sequence"/>
</dbReference>
<sequence>MTNPLEKIRFWIIVVLIRSARKLKAERPKNPVVRDPKSLFSKEIKIPVFISSVFTVIAVYCMFAMGFAVNCKTMLASAIFITGSTIFFIVYAKSREKAILKDNDAVVLICLLFIIALLIFQILIKYISPFASPVSAFALISAMLLSPGLGTMHAVFLSLFMGFLNFMRFDIFFLMICGSIIAMADLHNIRRRADFINTGIKIAVVNTAIISMFYFFGSYSVLEFKRNIFYGLLNSAFAVIILLVFMPLFEKLFSRTTSIKLIELSDFNNPLLKRLMLEAPGTYHHSVMTADIAEHAANVINDNSLIARVGAYYHDIGKLKNPQYFIENQTSSYNPHDELTPTMSNLILVSHVKDGVTLAKKYNVDDEIVNIIGQHHGTTLIHTFYHRALEESPDIDIENFRYPGPKPTTKIAAILMMSDSSEAACRSIEEPTAARIKDTVEKIINNKFIDGQFSDCPITLKDLEAIRDSIISTIIGIYHIRIEYKE</sequence>
<keyword evidence="4" id="KW-1185">Reference proteome</keyword>
<accession>A0A1E5IHH1</accession>
<feature type="transmembrane region" description="Helical" evidence="1">
    <location>
        <begin position="198"/>
        <end position="216"/>
    </location>
</feature>
<dbReference type="InterPro" id="IPR003607">
    <property type="entry name" value="HD/PDEase_dom"/>
</dbReference>
<gene>
    <name evidence="3" type="ORF">ATZ36_00230</name>
</gene>
<evidence type="ECO:0000313" key="4">
    <source>
        <dbReference type="Proteomes" id="UP000095237"/>
    </source>
</evidence>
<feature type="transmembrane region" description="Helical" evidence="1">
    <location>
        <begin position="105"/>
        <end position="124"/>
    </location>
</feature>
<dbReference type="AlphaFoldDB" id="A0A1E5IHH1"/>
<organism evidence="3 4">
    <name type="scientific">Endomicrobium trichonymphae</name>
    <dbReference type="NCBI Taxonomy" id="1408204"/>
    <lineage>
        <taxon>Bacteria</taxon>
        <taxon>Pseudomonadati</taxon>
        <taxon>Elusimicrobiota</taxon>
        <taxon>Endomicrobiia</taxon>
        <taxon>Endomicrobiales</taxon>
        <taxon>Endomicrobiaceae</taxon>
        <taxon>Candidatus Endomicrobiellum</taxon>
    </lineage>
</organism>
<dbReference type="Gene3D" id="1.10.3210.10">
    <property type="entry name" value="Hypothetical protein af1432"/>
    <property type="match status" value="1"/>
</dbReference>
<dbReference type="NCBIfam" id="TIGR00277">
    <property type="entry name" value="HDIG"/>
    <property type="match status" value="1"/>
</dbReference>
<evidence type="ECO:0000259" key="2">
    <source>
        <dbReference type="SMART" id="SM00471"/>
    </source>
</evidence>
<feature type="transmembrane region" description="Helical" evidence="1">
    <location>
        <begin position="166"/>
        <end position="186"/>
    </location>
</feature>
<evidence type="ECO:0000256" key="1">
    <source>
        <dbReference type="SAM" id="Phobius"/>
    </source>
</evidence>
<dbReference type="PANTHER" id="PTHR36442">
    <property type="entry name" value="CYCLIC-DI-AMP PHOSPHODIESTERASE PGPH"/>
    <property type="match status" value="1"/>
</dbReference>
<dbReference type="SMART" id="SM00471">
    <property type="entry name" value="HDc"/>
    <property type="match status" value="1"/>
</dbReference>
<dbReference type="InterPro" id="IPR011621">
    <property type="entry name" value="Metal-dep_PHydrolase_7TM_intra"/>
</dbReference>
<evidence type="ECO:0000313" key="3">
    <source>
        <dbReference type="EMBL" id="OEG69845.1"/>
    </source>
</evidence>
<dbReference type="Pfam" id="PF07698">
    <property type="entry name" value="7TM-7TMR_HD"/>
    <property type="match status" value="1"/>
</dbReference>